<dbReference type="Proteomes" id="UP000478052">
    <property type="component" value="Unassembled WGS sequence"/>
</dbReference>
<dbReference type="InterPro" id="IPR036397">
    <property type="entry name" value="RNaseH_sf"/>
</dbReference>
<sequence length="66" mass="7367">MVNRVGMATVHGDTQIQWKLSNKCSIYTAEATAILKAIEFATYKIEANQTIILSDSFSTLMSIQNR</sequence>
<comment type="caution">
    <text evidence="1">The sequence shown here is derived from an EMBL/GenBank/DDBJ whole genome shotgun (WGS) entry which is preliminary data.</text>
</comment>
<dbReference type="InterPro" id="IPR012337">
    <property type="entry name" value="RNaseH-like_sf"/>
</dbReference>
<gene>
    <name evidence="1" type="ORF">FWK35_00019512</name>
</gene>
<proteinExistence type="predicted"/>
<dbReference type="SUPFAM" id="SSF53098">
    <property type="entry name" value="Ribonuclease H-like"/>
    <property type="match status" value="1"/>
</dbReference>
<evidence type="ECO:0000313" key="1">
    <source>
        <dbReference type="EMBL" id="KAF0749644.1"/>
    </source>
</evidence>
<protein>
    <submittedName>
        <fullName evidence="1">Ribonuclease H1-like</fullName>
    </submittedName>
</protein>
<keyword evidence="2" id="KW-1185">Reference proteome</keyword>
<organism evidence="1 2">
    <name type="scientific">Aphis craccivora</name>
    <name type="common">Cowpea aphid</name>
    <dbReference type="NCBI Taxonomy" id="307492"/>
    <lineage>
        <taxon>Eukaryota</taxon>
        <taxon>Metazoa</taxon>
        <taxon>Ecdysozoa</taxon>
        <taxon>Arthropoda</taxon>
        <taxon>Hexapoda</taxon>
        <taxon>Insecta</taxon>
        <taxon>Pterygota</taxon>
        <taxon>Neoptera</taxon>
        <taxon>Paraneoptera</taxon>
        <taxon>Hemiptera</taxon>
        <taxon>Sternorrhyncha</taxon>
        <taxon>Aphidomorpha</taxon>
        <taxon>Aphidoidea</taxon>
        <taxon>Aphididae</taxon>
        <taxon>Aphidini</taxon>
        <taxon>Aphis</taxon>
        <taxon>Aphis</taxon>
    </lineage>
</organism>
<dbReference type="AlphaFoldDB" id="A0A6G0Y628"/>
<name>A0A6G0Y628_APHCR</name>
<dbReference type="OrthoDB" id="6615482at2759"/>
<accession>A0A6G0Y628</accession>
<dbReference type="Gene3D" id="3.30.420.10">
    <property type="entry name" value="Ribonuclease H-like superfamily/Ribonuclease H"/>
    <property type="match status" value="1"/>
</dbReference>
<dbReference type="EMBL" id="VUJU01006022">
    <property type="protein sequence ID" value="KAF0749644.1"/>
    <property type="molecule type" value="Genomic_DNA"/>
</dbReference>
<dbReference type="GO" id="GO:0003676">
    <property type="term" value="F:nucleic acid binding"/>
    <property type="evidence" value="ECO:0007669"/>
    <property type="project" value="InterPro"/>
</dbReference>
<reference evidence="1 2" key="1">
    <citation type="submission" date="2019-08" db="EMBL/GenBank/DDBJ databases">
        <title>Whole genome of Aphis craccivora.</title>
        <authorList>
            <person name="Voronova N.V."/>
            <person name="Shulinski R.S."/>
            <person name="Bandarenka Y.V."/>
            <person name="Zhorov D.G."/>
            <person name="Warner D."/>
        </authorList>
    </citation>
    <scope>NUCLEOTIDE SEQUENCE [LARGE SCALE GENOMIC DNA]</scope>
    <source>
        <strain evidence="1">180601</strain>
        <tissue evidence="1">Whole Body</tissue>
    </source>
</reference>
<evidence type="ECO:0000313" key="2">
    <source>
        <dbReference type="Proteomes" id="UP000478052"/>
    </source>
</evidence>